<dbReference type="CDD" id="cd02069">
    <property type="entry name" value="methionine_synthase_B12_BD"/>
    <property type="match status" value="1"/>
</dbReference>
<keyword evidence="31" id="KW-1185">Reference proteome</keyword>
<feature type="binding site" description="axial binding residue" evidence="22">
    <location>
        <position position="804"/>
    </location>
    <ligand>
        <name>methylcob(III)alamin</name>
        <dbReference type="ChEBI" id="CHEBI:28115"/>
    </ligand>
    <ligandPart>
        <name>Co</name>
        <dbReference type="ChEBI" id="CHEBI:27638"/>
    </ligandPart>
</feature>
<dbReference type="InterPro" id="IPR011005">
    <property type="entry name" value="Dihydropteroate_synth-like_sf"/>
</dbReference>
<evidence type="ECO:0000256" key="22">
    <source>
        <dbReference type="PIRSR" id="PIRSR000381-1"/>
    </source>
</evidence>
<dbReference type="Pfam" id="PF00809">
    <property type="entry name" value="Pterin_bind"/>
    <property type="match status" value="1"/>
</dbReference>
<evidence type="ECO:0000256" key="8">
    <source>
        <dbReference type="ARBA" id="ARBA00022603"/>
    </source>
</evidence>
<dbReference type="InterPro" id="IPR036589">
    <property type="entry name" value="HCY_dom_sf"/>
</dbReference>
<dbReference type="SUPFAM" id="SSF51717">
    <property type="entry name" value="Dihydropteroate synthetase-like"/>
    <property type="match status" value="1"/>
</dbReference>
<evidence type="ECO:0000256" key="21">
    <source>
        <dbReference type="PIRNR" id="PIRNR000381"/>
    </source>
</evidence>
<name>A0A428KJ49_9BACT</name>
<dbReference type="SUPFAM" id="SSF47644">
    <property type="entry name" value="Methionine synthase domain"/>
    <property type="match status" value="1"/>
</dbReference>
<dbReference type="InterPro" id="IPR003726">
    <property type="entry name" value="HCY_dom"/>
</dbReference>
<comment type="similarity">
    <text evidence="5">Belongs to the vitamin-B12 dependent methionine synthase family.</text>
</comment>
<feature type="binding site" evidence="22 24">
    <location>
        <position position="317"/>
    </location>
    <ligand>
        <name>Zn(2+)</name>
        <dbReference type="ChEBI" id="CHEBI:29105"/>
    </ligand>
</feature>
<dbReference type="EC" id="2.1.1.13" evidence="6 20"/>
<comment type="caution">
    <text evidence="30">The sequence shown here is derived from an EMBL/GenBank/DDBJ whole genome shotgun (WGS) entry which is preliminary data.</text>
</comment>
<keyword evidence="8 21" id="KW-0489">Methyltransferase</keyword>
<dbReference type="InterPro" id="IPR004223">
    <property type="entry name" value="VitB12-dep_Met_synth_activ_dom"/>
</dbReference>
<comment type="cofactor">
    <cofactor evidence="2 21 24">
        <name>Zn(2+)</name>
        <dbReference type="ChEBI" id="CHEBI:29105"/>
    </cofactor>
</comment>
<dbReference type="Gene3D" id="3.10.196.10">
    <property type="entry name" value="Vitamin B12-dependent methionine synthase, activation domain"/>
    <property type="match status" value="1"/>
</dbReference>
<dbReference type="GO" id="GO:0005829">
    <property type="term" value="C:cytosol"/>
    <property type="evidence" value="ECO:0007669"/>
    <property type="project" value="TreeGrafter"/>
</dbReference>
<comment type="catalytic activity">
    <reaction evidence="1 21">
        <text>(6S)-5-methyl-5,6,7,8-tetrahydrofolate + L-homocysteine = (6S)-5,6,7,8-tetrahydrofolate + L-methionine</text>
        <dbReference type="Rhea" id="RHEA:11172"/>
        <dbReference type="ChEBI" id="CHEBI:18608"/>
        <dbReference type="ChEBI" id="CHEBI:57453"/>
        <dbReference type="ChEBI" id="CHEBI:57844"/>
        <dbReference type="ChEBI" id="CHEBI:58199"/>
        <dbReference type="EC" id="2.1.1.13"/>
    </reaction>
</comment>
<dbReference type="NCBIfam" id="NF007024">
    <property type="entry name" value="PRK09490.1"/>
    <property type="match status" value="1"/>
</dbReference>
<dbReference type="Proteomes" id="UP000270291">
    <property type="component" value="Unassembled WGS sequence"/>
</dbReference>
<keyword evidence="10 21" id="KW-0846">Cobalamin</keyword>
<dbReference type="InterPro" id="IPR000489">
    <property type="entry name" value="Pterin-binding_dom"/>
</dbReference>
<dbReference type="FunFam" id="3.20.20.330:FF:000001">
    <property type="entry name" value="Methionine synthase"/>
    <property type="match status" value="1"/>
</dbReference>
<evidence type="ECO:0000256" key="13">
    <source>
        <dbReference type="ARBA" id="ARBA00022723"/>
    </source>
</evidence>
<feature type="binding site" evidence="23">
    <location>
        <position position="991"/>
    </location>
    <ligand>
        <name>S-adenosyl-L-methionine</name>
        <dbReference type="ChEBI" id="CHEBI:59789"/>
    </ligand>
</feature>
<dbReference type="Pfam" id="PF02607">
    <property type="entry name" value="B12-binding_2"/>
    <property type="match status" value="1"/>
</dbReference>
<keyword evidence="13 21" id="KW-0479">Metal-binding</keyword>
<dbReference type="InterPro" id="IPR033706">
    <property type="entry name" value="Met_synthase_B12-bd"/>
</dbReference>
<dbReference type="InterPro" id="IPR037010">
    <property type="entry name" value="VitB12-dep_Met_synth_activ_sf"/>
</dbReference>
<feature type="binding site" evidence="23">
    <location>
        <position position="849"/>
    </location>
    <ligand>
        <name>methylcob(III)alamin</name>
        <dbReference type="ChEBI" id="CHEBI:28115"/>
    </ligand>
</feature>
<dbReference type="InterPro" id="IPR006158">
    <property type="entry name" value="Cobalamin-bd"/>
</dbReference>
<dbReference type="PROSITE" id="PS51337">
    <property type="entry name" value="B12_BINDING_NTER"/>
    <property type="match status" value="1"/>
</dbReference>
<evidence type="ECO:0000256" key="7">
    <source>
        <dbReference type="ARBA" id="ARBA00013998"/>
    </source>
</evidence>
<dbReference type="PIRSF" id="PIRSF000381">
    <property type="entry name" value="MetH"/>
    <property type="match status" value="1"/>
</dbReference>
<evidence type="ECO:0000256" key="19">
    <source>
        <dbReference type="ARBA" id="ARBA00031040"/>
    </source>
</evidence>
<dbReference type="OrthoDB" id="9803687at2"/>
<dbReference type="GO" id="GO:0008270">
    <property type="term" value="F:zinc ion binding"/>
    <property type="evidence" value="ECO:0007669"/>
    <property type="project" value="UniProtKB-UniRule"/>
</dbReference>
<feature type="binding site" evidence="23">
    <location>
        <position position="1181"/>
    </location>
    <ligand>
        <name>S-adenosyl-L-methionine</name>
        <dbReference type="ChEBI" id="CHEBI:59789"/>
    </ligand>
</feature>
<dbReference type="GO" id="GO:0032259">
    <property type="term" value="P:methylation"/>
    <property type="evidence" value="ECO:0007669"/>
    <property type="project" value="UniProtKB-KW"/>
</dbReference>
<protein>
    <recommendedName>
        <fullName evidence="7 20">Methionine synthase</fullName>
        <ecNumber evidence="6 20">2.1.1.13</ecNumber>
    </recommendedName>
    <alternativeName>
        <fullName evidence="19 21">5-methyltetrahydrofolate--homocysteine methyltransferase</fullName>
    </alternativeName>
</protein>
<evidence type="ECO:0000256" key="16">
    <source>
        <dbReference type="ARBA" id="ARBA00023167"/>
    </source>
</evidence>
<dbReference type="FunFam" id="3.20.20.20:FF:000002">
    <property type="entry name" value="Methionine synthase"/>
    <property type="match status" value="1"/>
</dbReference>
<evidence type="ECO:0000313" key="31">
    <source>
        <dbReference type="Proteomes" id="UP000270291"/>
    </source>
</evidence>
<dbReference type="Gene3D" id="1.10.1240.10">
    <property type="entry name" value="Methionine synthase domain"/>
    <property type="match status" value="1"/>
</dbReference>
<feature type="domain" description="AdoMet activation" evidence="27">
    <location>
        <begin position="941"/>
        <end position="1274"/>
    </location>
</feature>
<evidence type="ECO:0000256" key="14">
    <source>
        <dbReference type="ARBA" id="ARBA00022737"/>
    </source>
</evidence>
<dbReference type="GO" id="GO:0050667">
    <property type="term" value="P:homocysteine metabolic process"/>
    <property type="evidence" value="ECO:0007669"/>
    <property type="project" value="TreeGrafter"/>
</dbReference>
<feature type="domain" description="Pterin-binding" evidence="26">
    <location>
        <begin position="402"/>
        <end position="663"/>
    </location>
</feature>
<dbReference type="UniPathway" id="UPA00051">
    <property type="reaction ID" value="UER00081"/>
</dbReference>
<evidence type="ECO:0000259" key="29">
    <source>
        <dbReference type="PROSITE" id="PS51337"/>
    </source>
</evidence>
<evidence type="ECO:0000259" key="26">
    <source>
        <dbReference type="PROSITE" id="PS50972"/>
    </source>
</evidence>
<dbReference type="PROSITE" id="PS51332">
    <property type="entry name" value="B12_BINDING"/>
    <property type="match status" value="1"/>
</dbReference>
<evidence type="ECO:0000256" key="12">
    <source>
        <dbReference type="ARBA" id="ARBA00022691"/>
    </source>
</evidence>
<evidence type="ECO:0000256" key="20">
    <source>
        <dbReference type="NCBIfam" id="TIGR02082"/>
    </source>
</evidence>
<accession>A0A428KJ49</accession>
<feature type="domain" description="Hcy-binding" evidence="25">
    <location>
        <begin position="11"/>
        <end position="331"/>
    </location>
</feature>
<dbReference type="GO" id="GO:0008705">
    <property type="term" value="F:methionine synthase activity"/>
    <property type="evidence" value="ECO:0007669"/>
    <property type="project" value="UniProtKB-UniRule"/>
</dbReference>
<keyword evidence="17 21" id="KW-0170">Cobalt</keyword>
<evidence type="ECO:0000259" key="25">
    <source>
        <dbReference type="PROSITE" id="PS50970"/>
    </source>
</evidence>
<evidence type="ECO:0000256" key="6">
    <source>
        <dbReference type="ARBA" id="ARBA00012032"/>
    </source>
</evidence>
<dbReference type="RefSeq" id="WP_125436000.1">
    <property type="nucleotide sequence ID" value="NZ_RWIU01000001.1"/>
</dbReference>
<dbReference type="SMART" id="SM01018">
    <property type="entry name" value="B12-binding_2"/>
    <property type="match status" value="1"/>
</dbReference>
<dbReference type="Pfam" id="PF02574">
    <property type="entry name" value="S-methyl_trans"/>
    <property type="match status" value="1"/>
</dbReference>
<evidence type="ECO:0000256" key="9">
    <source>
        <dbReference type="ARBA" id="ARBA00022605"/>
    </source>
</evidence>
<dbReference type="Pfam" id="PF02310">
    <property type="entry name" value="B12-binding"/>
    <property type="match status" value="1"/>
</dbReference>
<evidence type="ECO:0000256" key="15">
    <source>
        <dbReference type="ARBA" id="ARBA00022833"/>
    </source>
</evidence>
<evidence type="ECO:0000256" key="17">
    <source>
        <dbReference type="ARBA" id="ARBA00023285"/>
    </source>
</evidence>
<feature type="binding site" evidence="22 24">
    <location>
        <position position="253"/>
    </location>
    <ligand>
        <name>Zn(2+)</name>
        <dbReference type="ChEBI" id="CHEBI:29105"/>
    </ligand>
</feature>
<dbReference type="PANTHER" id="PTHR45833">
    <property type="entry name" value="METHIONINE SYNTHASE"/>
    <property type="match status" value="1"/>
</dbReference>
<feature type="binding site" evidence="23">
    <location>
        <begin position="1236"/>
        <end position="1237"/>
    </location>
    <ligand>
        <name>S-adenosyl-L-methionine</name>
        <dbReference type="ChEBI" id="CHEBI:59789"/>
    </ligand>
</feature>
<evidence type="ECO:0000256" key="11">
    <source>
        <dbReference type="ARBA" id="ARBA00022679"/>
    </source>
</evidence>
<organism evidence="30 31">
    <name type="scientific">Hymenobacter perfusus</name>
    <dbReference type="NCBI Taxonomy" id="1236770"/>
    <lineage>
        <taxon>Bacteria</taxon>
        <taxon>Pseudomonadati</taxon>
        <taxon>Bacteroidota</taxon>
        <taxon>Cytophagia</taxon>
        <taxon>Cytophagales</taxon>
        <taxon>Hymenobacteraceae</taxon>
        <taxon>Hymenobacter</taxon>
    </lineage>
</organism>
<dbReference type="FunFam" id="3.40.50.280:FF:000001">
    <property type="entry name" value="Methionine synthase"/>
    <property type="match status" value="1"/>
</dbReference>
<dbReference type="CDD" id="cd00740">
    <property type="entry name" value="MeTr"/>
    <property type="match status" value="1"/>
</dbReference>
<keyword evidence="16 21" id="KW-0486">Methionine biosynthesis</keyword>
<evidence type="ECO:0000259" key="28">
    <source>
        <dbReference type="PROSITE" id="PS51332"/>
    </source>
</evidence>
<feature type="binding site" evidence="23">
    <location>
        <position position="737"/>
    </location>
    <ligand>
        <name>methylcob(III)alamin</name>
        <dbReference type="ChEBI" id="CHEBI:28115"/>
    </ligand>
</feature>
<keyword evidence="15 21" id="KW-0862">Zinc</keyword>
<sequence>MPTVLPAPATTSPLHDILRQRVLILDGAMGTMIQRHTLTEEDFRGTRFADHSHPLRGNNDLLSLTRPDIIRGIHDEYFAAGADMVETNTFSGTTIAQADYALEHVVYELNYESARLARESADAFTALTPDKPRFVAGAVGPTNRTASLSPDVNRPGFRAVTFDELATAYLEQVRGLVDGGSDALLIETIFDTLNAKAALYAVQKFFDEGGKVVPVMISGTITDASGRTLSGQTVEAFWNSIRHLPLLSVGLNCALGADQLKVYIKELSRIADVHISAYPNAGLPNAFGGYDESAQEFAGVVEGYLADGLVTVVGGCCGTTPQHIGELAQLAEKYAPRPLTSRVASPPSPLSGREGELDLEKGISSKKLVSSSPSLPERGLGGEAITRLAGLEPFNITSDSLFVNVGERCNVTGSRAFARLIRTGNYEQALQVARDQVEGGAQVIDVNMDEGMLDSEQAMTTFLNLIASEPDISRVPVMIDSSKWSVLEAGLKCVQGKSIVNSISLKEGEDVFRQRARTVRQYGAAVVVMAFDENGQADNYEKRIEICQRSYDILVNEVGFPAEDIIFDPNILTVGTGLDEHRNYAVDFIEAVRWIKQNLPGALTSGGVSNISFSFRGNDVVREAMHSAFLYHAIRAGLDMGIVNPSQLAVYDEVPKDLLELVEDVLLNRRPDATERLVDFADTVKQKDKVEVVADAWRSLPVKERLQHALVKGITEFIDQDTEEVRQLVGRPLEVIEGPLMAGMNVVGDLFGAGKMFLPQVVKSARVMKKAVAYLEPYLLADKQSGDRQTAGKILLATVKGDVHDIGKNIVGVVLACNNFDIVDLGVMVPLERILDEAQKQQVDVIGLSGLITPSLDEMVYVAQEMEKRGLKTPLLIGGATTSRLHAAVKIAPNYSGPIVHVNDASRSVGVAAALLGSADVEYARTVREEYRQLREDYAGRQRDKNYLTIEAARENGFKADWAATPIVKPTFLGTKALEDYDLAELATYIDWTPFFQTWELKGRYPRILEDPNVGEAATQLFNDAQKMLRQIIDEKLLTARAVIGFWPANTVGHDTVQVFTDDTRQQVATEFFTLRQQSEKAAGVPNLAFSDFVAPLETGRQDYIGGFAVTAGIGIEKHLERFEAEHDDYSSILMKALADRLAEAFAERLHQRVREEFWGYDPAENLSNEDLIQEKYKGVRPAPGYPGCPDHTEKITLFELLDAEAATGIRLTENLAMYPASSVSGLYYAHPDSRYFGLGRIGQDQVADLAARKHMPLPELERWLMPNLNYEPAVVAVTAG</sequence>
<comment type="cofactor">
    <cofactor evidence="3 21 22">
        <name>methylcob(III)alamin</name>
        <dbReference type="ChEBI" id="CHEBI:28115"/>
    </cofactor>
</comment>
<dbReference type="Gene3D" id="1.10.288.10">
    <property type="entry name" value="Cobalamin-dependent Methionine Synthase, domain 2"/>
    <property type="match status" value="1"/>
</dbReference>
<feature type="domain" description="B12-binding" evidence="28">
    <location>
        <begin position="791"/>
        <end position="926"/>
    </location>
</feature>
<dbReference type="InterPro" id="IPR011822">
    <property type="entry name" value="MetH"/>
</dbReference>
<dbReference type="InterPro" id="IPR036594">
    <property type="entry name" value="Meth_synthase_dom"/>
</dbReference>
<evidence type="ECO:0000256" key="2">
    <source>
        <dbReference type="ARBA" id="ARBA00001947"/>
    </source>
</evidence>
<feature type="binding site" evidence="23">
    <location>
        <position position="905"/>
    </location>
    <ligand>
        <name>methylcob(III)alamin</name>
        <dbReference type="ChEBI" id="CHEBI:28115"/>
    </ligand>
</feature>
<dbReference type="Gene3D" id="3.20.20.20">
    <property type="entry name" value="Dihydropteroate synthase-like"/>
    <property type="match status" value="1"/>
</dbReference>
<gene>
    <name evidence="30" type="ORF">EI293_04860</name>
</gene>
<dbReference type="InterPro" id="IPR050554">
    <property type="entry name" value="Met_Synthase/Corrinoid"/>
</dbReference>
<keyword evidence="9 21" id="KW-0028">Amino-acid biosynthesis</keyword>
<evidence type="ECO:0000256" key="10">
    <source>
        <dbReference type="ARBA" id="ARBA00022628"/>
    </source>
</evidence>
<dbReference type="Gene3D" id="3.40.50.280">
    <property type="entry name" value="Cobalamin-binding domain"/>
    <property type="match status" value="1"/>
</dbReference>
<dbReference type="GO" id="GO:0031419">
    <property type="term" value="F:cobalamin binding"/>
    <property type="evidence" value="ECO:0007669"/>
    <property type="project" value="UniProtKB-UniRule"/>
</dbReference>
<keyword evidence="14" id="KW-0677">Repeat</keyword>
<proteinExistence type="inferred from homology"/>
<dbReference type="PROSITE" id="PS50970">
    <property type="entry name" value="HCY"/>
    <property type="match status" value="1"/>
</dbReference>
<dbReference type="EMBL" id="RWIU01000001">
    <property type="protein sequence ID" value="RSK46497.1"/>
    <property type="molecule type" value="Genomic_DNA"/>
</dbReference>
<evidence type="ECO:0000313" key="30">
    <source>
        <dbReference type="EMBL" id="RSK46497.1"/>
    </source>
</evidence>
<dbReference type="PROSITE" id="PS50972">
    <property type="entry name" value="PTERIN_BINDING"/>
    <property type="match status" value="1"/>
</dbReference>
<feature type="binding site" evidence="22 24">
    <location>
        <position position="316"/>
    </location>
    <ligand>
        <name>Zn(2+)</name>
        <dbReference type="ChEBI" id="CHEBI:29105"/>
    </ligand>
</feature>
<dbReference type="GO" id="GO:0046653">
    <property type="term" value="P:tetrahydrofolate metabolic process"/>
    <property type="evidence" value="ECO:0007669"/>
    <property type="project" value="TreeGrafter"/>
</dbReference>
<evidence type="ECO:0000256" key="4">
    <source>
        <dbReference type="ARBA" id="ARBA00005178"/>
    </source>
</evidence>
<keyword evidence="11 21" id="KW-0808">Transferase</keyword>
<feature type="binding site" evidence="23">
    <location>
        <begin position="801"/>
        <end position="805"/>
    </location>
    <ligand>
        <name>methylcob(III)alamin</name>
        <dbReference type="ChEBI" id="CHEBI:28115"/>
    </ligand>
</feature>
<evidence type="ECO:0000256" key="24">
    <source>
        <dbReference type="PROSITE-ProRule" id="PRU00333"/>
    </source>
</evidence>
<evidence type="ECO:0000256" key="3">
    <source>
        <dbReference type="ARBA" id="ARBA00001956"/>
    </source>
</evidence>
<keyword evidence="12 21" id="KW-0949">S-adenosyl-L-methionine</keyword>
<dbReference type="SUPFAM" id="SSF52242">
    <property type="entry name" value="Cobalamin (vitamin B12)-binding domain"/>
    <property type="match status" value="1"/>
</dbReference>
<dbReference type="PANTHER" id="PTHR45833:SF1">
    <property type="entry name" value="METHIONINE SYNTHASE"/>
    <property type="match status" value="1"/>
</dbReference>
<feature type="domain" description="B12-binding N-terminal" evidence="29">
    <location>
        <begin position="693"/>
        <end position="787"/>
    </location>
</feature>
<comment type="domain">
    <text evidence="21">Modular enzyme with four functionally distinct domains. The isolated Hcy-binding domain catalyzes methyl transfer from free methylcobalamin to homocysteine. The Hcy-binding domain in association with the pterin-binding domain catalyzes the methylation of cob(I)alamin by methyltetrahydrofolate and the methylation of homocysteine. The B12-binding domain binds the cofactor. The AdoMet activation domain binds S-adenosyl-L-methionine. Under aerobic conditions cob(I)alamin can be converted to inactive cob(II)alamin. Reductive methylation by S-adenosyl-L-methionine and flavodoxin regenerates methylcobalamin.</text>
</comment>
<evidence type="ECO:0000256" key="18">
    <source>
        <dbReference type="ARBA" id="ARBA00025552"/>
    </source>
</evidence>
<dbReference type="SUPFAM" id="SSF56507">
    <property type="entry name" value="Methionine synthase activation domain-like"/>
    <property type="match status" value="1"/>
</dbReference>
<comment type="pathway">
    <text evidence="4 21">Amino-acid biosynthesis; L-methionine biosynthesis via de novo pathway; L-methionine from L-homocysteine (MetH route): step 1/1.</text>
</comment>
<evidence type="ECO:0000259" key="27">
    <source>
        <dbReference type="PROSITE" id="PS50974"/>
    </source>
</evidence>
<dbReference type="InterPro" id="IPR036724">
    <property type="entry name" value="Cobalamin-bd_sf"/>
</dbReference>
<comment type="function">
    <text evidence="18 21">Catalyzes the transfer of a methyl group from methyl-cobalamin to homocysteine, yielding enzyme-bound cob(I)alamin and methionine. Subsequently, remethylates the cofactor using methyltetrahydrofolate.</text>
</comment>
<feature type="binding site" evidence="23">
    <location>
        <position position="853"/>
    </location>
    <ligand>
        <name>methylcob(III)alamin</name>
        <dbReference type="ChEBI" id="CHEBI:28115"/>
    </ligand>
</feature>
<dbReference type="InterPro" id="IPR003759">
    <property type="entry name" value="Cbl-bd_cap"/>
</dbReference>
<dbReference type="NCBIfam" id="TIGR02082">
    <property type="entry name" value="metH"/>
    <property type="match status" value="1"/>
</dbReference>
<evidence type="ECO:0000256" key="1">
    <source>
        <dbReference type="ARBA" id="ARBA00001700"/>
    </source>
</evidence>
<evidence type="ECO:0000256" key="5">
    <source>
        <dbReference type="ARBA" id="ARBA00010398"/>
    </source>
</evidence>
<dbReference type="PROSITE" id="PS50974">
    <property type="entry name" value="ADOMET_ACTIVATION"/>
    <property type="match status" value="1"/>
</dbReference>
<evidence type="ECO:0000256" key="23">
    <source>
        <dbReference type="PIRSR" id="PIRSR000381-2"/>
    </source>
</evidence>
<reference evidence="30 31" key="1">
    <citation type="submission" date="2018-12" db="EMBL/GenBank/DDBJ databases">
        <authorList>
            <person name="Feng G."/>
            <person name="Zhu H."/>
        </authorList>
    </citation>
    <scope>NUCLEOTIDE SEQUENCE [LARGE SCALE GENOMIC DNA]</scope>
    <source>
        <strain evidence="30 31">LMG 26000</strain>
    </source>
</reference>
<dbReference type="SUPFAM" id="SSF82282">
    <property type="entry name" value="Homocysteine S-methyltransferase"/>
    <property type="match status" value="1"/>
</dbReference>
<dbReference type="Gene3D" id="3.20.20.330">
    <property type="entry name" value="Homocysteine-binding-like domain"/>
    <property type="match status" value="1"/>
</dbReference>
<dbReference type="FunFam" id="1.10.1240.10:FF:000001">
    <property type="entry name" value="Methionine synthase"/>
    <property type="match status" value="1"/>
</dbReference>
<dbReference type="Pfam" id="PF02965">
    <property type="entry name" value="Met_synt_B12"/>
    <property type="match status" value="1"/>
</dbReference>